<dbReference type="InterPro" id="IPR022674">
    <property type="entry name" value="G6P_DH_NAD-bd"/>
</dbReference>
<comment type="caution">
    <text evidence="8">The sequence shown here is derived from an EMBL/GenBank/DDBJ whole genome shotgun (WGS) entry which is preliminary data.</text>
</comment>
<feature type="domain" description="Glucose-6-phosphate dehydrogenase C-terminal" evidence="7">
    <location>
        <begin position="298"/>
        <end position="582"/>
    </location>
</feature>
<dbReference type="PRINTS" id="PR00079">
    <property type="entry name" value="G6PDHDRGNASE"/>
</dbReference>
<sequence length="585" mass="65934">MSPLPLGTPPFPRFSSSSRHLPVAAVNVISGSATDFRPQVCRGLKRWILRKLRHPKAVRRHGWQIPWKLQVQDSAGESETTPHSSQATESSDDVRGLSASDGPSSLLETRSVIGSNQASDAPSLCIAVVGATGELARNKVFPALFALYYSGFLPENVGIFGYSRKHLTDEDLRSMIAGTLTCRVDHHENCGDKLDAFLRRTYHVDGGYDNADGMVKLSSRMEKIEGDHAANRIFYLAVPQEALLDVALSLADRAQTKRGWNREESWKSLIVSFLFSLWYFGLQIDHLLGKDLIENITVLRFSNLVFEPLWSRTYIRNVQVIFSEECGIEARGRYFGHYGIIRDIVHSHILQTIALFAMEQPVSLDGEDIRNEKAKVLRSIRKLDLEDVVLGQLKESSDKADNYMNSLAPTFFAAAMYIDNARWDGVPFLIKTGMGLIKHRVEIRIQFRHVPGILYRERFGYNLDLDTNELILRDQPEEAILLKVNNKVPGLGLQLDASELNLLYRDKYNVEVPDSYEHLLLDVIDGDNHLFMRSDELAAAWNILTPTIREINENKIAPELYELGGRGPVGAYYLGAKHGVRWADD</sequence>
<name>A0A199V7C6_ANACO</name>
<dbReference type="SUPFAM" id="SSF55347">
    <property type="entry name" value="Glyceraldehyde-3-phosphate dehydrogenase-like, C-terminal domain"/>
    <property type="match status" value="1"/>
</dbReference>
<dbReference type="InterPro" id="IPR022675">
    <property type="entry name" value="G6P_DH_C"/>
</dbReference>
<dbReference type="InterPro" id="IPR001282">
    <property type="entry name" value="G6P_DH"/>
</dbReference>
<evidence type="ECO:0000256" key="5">
    <source>
        <dbReference type="SAM" id="MobiDB-lite"/>
    </source>
</evidence>
<accession>A0A199V7C6</accession>
<evidence type="ECO:0000313" key="8">
    <source>
        <dbReference type="EMBL" id="OAY72987.1"/>
    </source>
</evidence>
<dbReference type="AlphaFoldDB" id="A0A199V7C6"/>
<evidence type="ECO:0000256" key="4">
    <source>
        <dbReference type="ARBA" id="ARBA00023277"/>
    </source>
</evidence>
<evidence type="ECO:0000256" key="3">
    <source>
        <dbReference type="ARBA" id="ARBA00022857"/>
    </source>
</evidence>
<feature type="compositionally biased region" description="Polar residues" evidence="5">
    <location>
        <begin position="74"/>
        <end position="89"/>
    </location>
</feature>
<dbReference type="PANTHER" id="PTHR23429:SF4">
    <property type="entry name" value="INACTIVE GLUCOSE-6-PHOSPHATE 1-DEHYDROGENASE 4, CHLOROPLASTIC"/>
    <property type="match status" value="1"/>
</dbReference>
<proteinExistence type="inferred from homology"/>
<dbReference type="PANTHER" id="PTHR23429">
    <property type="entry name" value="GLUCOSE-6-PHOSPHATE 1-DEHYDROGENASE G6PD"/>
    <property type="match status" value="1"/>
</dbReference>
<reference evidence="8 9" key="1">
    <citation type="journal article" date="2016" name="DNA Res.">
        <title>The draft genome of MD-2 pineapple using hybrid error correction of long reads.</title>
        <authorList>
            <person name="Redwan R.M."/>
            <person name="Saidin A."/>
            <person name="Kumar S.V."/>
        </authorList>
    </citation>
    <scope>NUCLEOTIDE SEQUENCE [LARGE SCALE GENOMIC DNA]</scope>
    <source>
        <strain evidence="9">cv. MD2</strain>
        <tissue evidence="8">Leaf</tissue>
    </source>
</reference>
<organism evidence="8 9">
    <name type="scientific">Ananas comosus</name>
    <name type="common">Pineapple</name>
    <name type="synonym">Ananas ananas</name>
    <dbReference type="NCBI Taxonomy" id="4615"/>
    <lineage>
        <taxon>Eukaryota</taxon>
        <taxon>Viridiplantae</taxon>
        <taxon>Streptophyta</taxon>
        <taxon>Embryophyta</taxon>
        <taxon>Tracheophyta</taxon>
        <taxon>Spermatophyta</taxon>
        <taxon>Magnoliopsida</taxon>
        <taxon>Liliopsida</taxon>
        <taxon>Poales</taxon>
        <taxon>Bromeliaceae</taxon>
        <taxon>Bromelioideae</taxon>
        <taxon>Ananas</taxon>
    </lineage>
</organism>
<dbReference type="FunFam" id="3.30.360.10:FF:000018">
    <property type="entry name" value="Glucose-6-phosphate 1-dehydrogenase"/>
    <property type="match status" value="1"/>
</dbReference>
<dbReference type="GO" id="GO:0004345">
    <property type="term" value="F:glucose-6-phosphate dehydrogenase activity"/>
    <property type="evidence" value="ECO:0007669"/>
    <property type="project" value="InterPro"/>
</dbReference>
<dbReference type="Gene3D" id="3.30.360.10">
    <property type="entry name" value="Dihydrodipicolinate Reductase, domain 2"/>
    <property type="match status" value="1"/>
</dbReference>
<dbReference type="Gene3D" id="3.40.50.720">
    <property type="entry name" value="NAD(P)-binding Rossmann-like Domain"/>
    <property type="match status" value="1"/>
</dbReference>
<evidence type="ECO:0000256" key="2">
    <source>
        <dbReference type="ARBA" id="ARBA00022526"/>
    </source>
</evidence>
<dbReference type="Proteomes" id="UP000092600">
    <property type="component" value="Unassembled WGS sequence"/>
</dbReference>
<protein>
    <submittedName>
        <fullName evidence="8">Glucose-6-phosphate 1-dehydrogenase 4, chloroplastic</fullName>
    </submittedName>
</protein>
<dbReference type="Pfam" id="PF02781">
    <property type="entry name" value="G6PD_C"/>
    <property type="match status" value="1"/>
</dbReference>
<dbReference type="HAMAP" id="MF_00966">
    <property type="entry name" value="G6PD"/>
    <property type="match status" value="1"/>
</dbReference>
<feature type="region of interest" description="Disordered" evidence="5">
    <location>
        <begin position="74"/>
        <end position="103"/>
    </location>
</feature>
<dbReference type="GO" id="GO:0050661">
    <property type="term" value="F:NADP binding"/>
    <property type="evidence" value="ECO:0007669"/>
    <property type="project" value="InterPro"/>
</dbReference>
<dbReference type="EMBL" id="LSRQ01002888">
    <property type="protein sequence ID" value="OAY72987.1"/>
    <property type="molecule type" value="Genomic_DNA"/>
</dbReference>
<evidence type="ECO:0000259" key="6">
    <source>
        <dbReference type="Pfam" id="PF00479"/>
    </source>
</evidence>
<keyword evidence="2" id="KW-0313">Glucose metabolism</keyword>
<comment type="similarity">
    <text evidence="1">Belongs to the glucose-6-phosphate dehydrogenase family.</text>
</comment>
<evidence type="ECO:0000313" key="9">
    <source>
        <dbReference type="Proteomes" id="UP000092600"/>
    </source>
</evidence>
<dbReference type="SUPFAM" id="SSF51735">
    <property type="entry name" value="NAD(P)-binding Rossmann-fold domains"/>
    <property type="match status" value="1"/>
</dbReference>
<dbReference type="STRING" id="4615.A0A199V7C6"/>
<dbReference type="GO" id="GO:0006098">
    <property type="term" value="P:pentose-phosphate shunt"/>
    <property type="evidence" value="ECO:0007669"/>
    <property type="project" value="UniProtKB-ARBA"/>
</dbReference>
<evidence type="ECO:0000256" key="1">
    <source>
        <dbReference type="ARBA" id="ARBA00009975"/>
    </source>
</evidence>
<evidence type="ECO:0000259" key="7">
    <source>
        <dbReference type="Pfam" id="PF02781"/>
    </source>
</evidence>
<dbReference type="GO" id="GO:0006006">
    <property type="term" value="P:glucose metabolic process"/>
    <property type="evidence" value="ECO:0007669"/>
    <property type="project" value="UniProtKB-KW"/>
</dbReference>
<feature type="domain" description="Glucose-6-phosphate dehydrogenase NAD-binding" evidence="6">
    <location>
        <begin position="128"/>
        <end position="262"/>
    </location>
</feature>
<dbReference type="Pfam" id="PF00479">
    <property type="entry name" value="G6PD_N"/>
    <property type="match status" value="1"/>
</dbReference>
<gene>
    <name evidence="8" type="ORF">ACMD2_02560</name>
</gene>
<dbReference type="InterPro" id="IPR036291">
    <property type="entry name" value="NAD(P)-bd_dom_sf"/>
</dbReference>
<keyword evidence="3" id="KW-0521">NADP</keyword>
<keyword evidence="4" id="KW-0119">Carbohydrate metabolism</keyword>